<dbReference type="EMBL" id="CADIKH010000170">
    <property type="protein sequence ID" value="CAB3774785.1"/>
    <property type="molecule type" value="Genomic_DNA"/>
</dbReference>
<dbReference type="PANTHER" id="PTHR46796:SF15">
    <property type="entry name" value="BLL1074 PROTEIN"/>
    <property type="match status" value="1"/>
</dbReference>
<dbReference type="InterPro" id="IPR018060">
    <property type="entry name" value="HTH_AraC"/>
</dbReference>
<keyword evidence="3" id="KW-0804">Transcription</keyword>
<evidence type="ECO:0000313" key="5">
    <source>
        <dbReference type="EMBL" id="CAB3774785.1"/>
    </source>
</evidence>
<organism evidence="5 6">
    <name type="scientific">Paraburkholderia humisilvae</name>
    <dbReference type="NCBI Taxonomy" id="627669"/>
    <lineage>
        <taxon>Bacteria</taxon>
        <taxon>Pseudomonadati</taxon>
        <taxon>Pseudomonadota</taxon>
        <taxon>Betaproteobacteria</taxon>
        <taxon>Burkholderiales</taxon>
        <taxon>Burkholderiaceae</taxon>
        <taxon>Paraburkholderia</taxon>
    </lineage>
</organism>
<proteinExistence type="predicted"/>
<name>A0A6J5FC38_9BURK</name>
<evidence type="ECO:0000256" key="3">
    <source>
        <dbReference type="ARBA" id="ARBA00023163"/>
    </source>
</evidence>
<evidence type="ECO:0000256" key="1">
    <source>
        <dbReference type="ARBA" id="ARBA00023015"/>
    </source>
</evidence>
<dbReference type="GO" id="GO:0043565">
    <property type="term" value="F:sequence-specific DNA binding"/>
    <property type="evidence" value="ECO:0007669"/>
    <property type="project" value="InterPro"/>
</dbReference>
<accession>A0A6J5FC38</accession>
<gene>
    <name evidence="5" type="ORF">LMG29542_08167</name>
</gene>
<dbReference type="Proteomes" id="UP000494363">
    <property type="component" value="Unassembled WGS sequence"/>
</dbReference>
<reference evidence="5 6" key="1">
    <citation type="submission" date="2020-04" db="EMBL/GenBank/DDBJ databases">
        <authorList>
            <person name="De Canck E."/>
        </authorList>
    </citation>
    <scope>NUCLEOTIDE SEQUENCE [LARGE SCALE GENOMIC DNA]</scope>
    <source>
        <strain evidence="5 6">LMG 29542</strain>
    </source>
</reference>
<keyword evidence="6" id="KW-1185">Reference proteome</keyword>
<dbReference type="AlphaFoldDB" id="A0A6J5FC38"/>
<keyword evidence="1" id="KW-0805">Transcription regulation</keyword>
<dbReference type="PANTHER" id="PTHR46796">
    <property type="entry name" value="HTH-TYPE TRANSCRIPTIONAL ACTIVATOR RHAS-RELATED"/>
    <property type="match status" value="1"/>
</dbReference>
<protein>
    <recommendedName>
        <fullName evidence="4">HTH araC/xylS-type domain-containing protein</fullName>
    </recommendedName>
</protein>
<dbReference type="RefSeq" id="WP_377694253.1">
    <property type="nucleotide sequence ID" value="NZ_CADIKH010000170.1"/>
</dbReference>
<feature type="domain" description="HTH araC/xylS-type" evidence="4">
    <location>
        <begin position="1"/>
        <end position="60"/>
    </location>
</feature>
<dbReference type="Pfam" id="PF12833">
    <property type="entry name" value="HTH_18"/>
    <property type="match status" value="1"/>
</dbReference>
<dbReference type="Gene3D" id="1.10.10.60">
    <property type="entry name" value="Homeodomain-like"/>
    <property type="match status" value="1"/>
</dbReference>
<evidence type="ECO:0000313" key="6">
    <source>
        <dbReference type="Proteomes" id="UP000494363"/>
    </source>
</evidence>
<evidence type="ECO:0000256" key="2">
    <source>
        <dbReference type="ARBA" id="ARBA00023125"/>
    </source>
</evidence>
<dbReference type="GO" id="GO:0003700">
    <property type="term" value="F:DNA-binding transcription factor activity"/>
    <property type="evidence" value="ECO:0007669"/>
    <property type="project" value="InterPro"/>
</dbReference>
<sequence length="76" mass="8442">MSPKTYARLMRFSRAMDLARENSRASWASIAVAAGYYDQAHLIEDFQVFAGAMPEVFRCELGITGVPMSKGRAPQL</sequence>
<keyword evidence="2" id="KW-0238">DNA-binding</keyword>
<evidence type="ECO:0000259" key="4">
    <source>
        <dbReference type="PROSITE" id="PS01124"/>
    </source>
</evidence>
<dbReference type="InterPro" id="IPR050204">
    <property type="entry name" value="AraC_XylS_family_regulators"/>
</dbReference>
<dbReference type="PROSITE" id="PS01124">
    <property type="entry name" value="HTH_ARAC_FAMILY_2"/>
    <property type="match status" value="1"/>
</dbReference>